<reference evidence="4" key="1">
    <citation type="journal article" date="2006" name="Nature">
        <title>Deciphering the evolution and metabolism of an anammox bacterium from a community genome.</title>
        <authorList>
            <person name="Strous M."/>
            <person name="Pelletier E."/>
            <person name="Mangenot S."/>
            <person name="Rattei T."/>
            <person name="Lehner A."/>
            <person name="Taylor M.W."/>
            <person name="Horn M."/>
            <person name="Daims H."/>
            <person name="Bartol-Mavel D."/>
            <person name="Wincker P."/>
            <person name="Barbe V."/>
            <person name="Fonknechten N."/>
            <person name="Vallenet D."/>
            <person name="Segurens B."/>
            <person name="Schenowitz-Truong C."/>
            <person name="Medigue C."/>
            <person name="Collingro A."/>
            <person name="Snel B."/>
            <person name="Dutilh B.E."/>
            <person name="OpDenCamp H.J.M."/>
            <person name="vanDerDrift C."/>
            <person name="Cirpus I."/>
            <person name="vanDePas-Schoonen K.T."/>
            <person name="Harhangi H.R."/>
            <person name="vanNiftrik L."/>
            <person name="Schmid M."/>
            <person name="Keltjens J."/>
            <person name="vanDeVossenberg J."/>
            <person name="Kartal B."/>
            <person name="Meier H."/>
            <person name="Frishman D."/>
            <person name="Huynen M.A."/>
            <person name="Mewes H."/>
            <person name="Weissenbach J."/>
            <person name="Jetten M.S.M."/>
            <person name="Wagner M."/>
            <person name="LePaslier D."/>
        </authorList>
    </citation>
    <scope>NUCLEOTIDE SEQUENCE</scope>
</reference>
<keyword evidence="2 4" id="KW-0560">Oxidoreductase</keyword>
<dbReference type="PANTHER" id="PTHR44196">
    <property type="entry name" value="DEHYDROGENASE/REDUCTASE SDR FAMILY MEMBER 7B"/>
    <property type="match status" value="1"/>
</dbReference>
<dbReference type="PRINTS" id="PR00080">
    <property type="entry name" value="SDRFAMILY"/>
</dbReference>
<reference evidence="7" key="3">
    <citation type="submission" date="2017-10" db="EMBL/GenBank/DDBJ databases">
        <authorList>
            <person name="Frank J."/>
        </authorList>
    </citation>
    <scope>NUCLEOTIDE SEQUENCE [LARGE SCALE GENOMIC DNA]</scope>
</reference>
<comment type="similarity">
    <text evidence="1 3">Belongs to the short-chain dehydrogenases/reductases (SDR) family.</text>
</comment>
<dbReference type="Proteomes" id="UP000501926">
    <property type="component" value="Chromosome"/>
</dbReference>
<evidence type="ECO:0000313" key="7">
    <source>
        <dbReference type="Proteomes" id="UP000221734"/>
    </source>
</evidence>
<reference evidence="6" key="4">
    <citation type="submission" date="2017-10" db="EMBL/GenBank/DDBJ databases">
        <authorList>
            <person name="Banno H."/>
            <person name="Chua N.-H."/>
        </authorList>
    </citation>
    <scope>NUCLEOTIDE SEQUENCE [LARGE SCALE GENOMIC DNA]</scope>
    <source>
        <strain evidence="6">Kuenenia_mbr1_ru-nijmegen</strain>
    </source>
</reference>
<accession>Q1PZC3</accession>
<dbReference type="PROSITE" id="PS00061">
    <property type="entry name" value="ADH_SHORT"/>
    <property type="match status" value="1"/>
</dbReference>
<evidence type="ECO:0000313" key="4">
    <source>
        <dbReference type="EMBL" id="CAJ72424.1"/>
    </source>
</evidence>
<keyword evidence="7" id="KW-1185">Reference proteome</keyword>
<dbReference type="InterPro" id="IPR020904">
    <property type="entry name" value="Sc_DH/Rdtase_CS"/>
</dbReference>
<evidence type="ECO:0000256" key="1">
    <source>
        <dbReference type="ARBA" id="ARBA00006484"/>
    </source>
</evidence>
<evidence type="ECO:0000313" key="8">
    <source>
        <dbReference type="Proteomes" id="UP000501926"/>
    </source>
</evidence>
<evidence type="ECO:0000313" key="6">
    <source>
        <dbReference type="EMBL" id="SOH03934.1"/>
    </source>
</evidence>
<dbReference type="EMBL" id="CT573072">
    <property type="protein sequence ID" value="CAJ72424.1"/>
    <property type="molecule type" value="Genomic_DNA"/>
</dbReference>
<gene>
    <name evidence="4" type="primary">fabG</name>
    <name evidence="6" type="synonym">fabG_2</name>
    <name evidence="5" type="ORF">KsCSTR_08200</name>
    <name evidence="6" type="ORF">KSMBR1_1435</name>
    <name evidence="4" type="ORF">kustd1679</name>
</gene>
<dbReference type="Gene3D" id="3.40.50.720">
    <property type="entry name" value="NAD(P)-binding Rossmann-like Domain"/>
    <property type="match status" value="1"/>
</dbReference>
<dbReference type="RefSeq" id="WP_099324689.1">
    <property type="nucleotide sequence ID" value="NZ_CP049055.1"/>
</dbReference>
<evidence type="ECO:0000313" key="5">
    <source>
        <dbReference type="EMBL" id="QII10199.1"/>
    </source>
</evidence>
<evidence type="ECO:0000256" key="2">
    <source>
        <dbReference type="ARBA" id="ARBA00023002"/>
    </source>
</evidence>
<proteinExistence type="inferred from homology"/>
<dbReference type="InterPro" id="IPR036291">
    <property type="entry name" value="NAD(P)-bd_dom_sf"/>
</dbReference>
<dbReference type="KEGG" id="kst:KSMBR1_1435"/>
<reference evidence="5 8" key="5">
    <citation type="submission" date="2020-02" db="EMBL/GenBank/DDBJ databases">
        <title>Newly sequenced genome of strain CSTR1 showed variability in Candidatus Kuenenia stuttgartiensis genomes.</title>
        <authorList>
            <person name="Ding C."/>
            <person name="Adrian L."/>
        </authorList>
    </citation>
    <scope>NUCLEOTIDE SEQUENCE [LARGE SCALE GENOMIC DNA]</scope>
    <source>
        <strain evidence="5 8">CSTR1</strain>
    </source>
</reference>
<dbReference type="PRINTS" id="PR00081">
    <property type="entry name" value="GDHRDH"/>
</dbReference>
<dbReference type="GO" id="GO:0016020">
    <property type="term" value="C:membrane"/>
    <property type="evidence" value="ECO:0007669"/>
    <property type="project" value="TreeGrafter"/>
</dbReference>
<protein>
    <submittedName>
        <fullName evidence="5">Putative 3-oxoacyl carrier protein reductase</fullName>
    </submittedName>
    <submittedName>
        <fullName evidence="4">Similar to 3-oxoacyl carrier protein reductase</fullName>
        <ecNumber evidence="4 5">1.1.1.100</ecNumber>
    </submittedName>
</protein>
<evidence type="ECO:0000256" key="3">
    <source>
        <dbReference type="RuleBase" id="RU000363"/>
    </source>
</evidence>
<sequence length="239" mass="25951">MTKKAIVVGATSGIGRELAKIFSKNGYIVGLAGRRTHLLDDLKNELPNNSFAKHIDVSQTDKAINQLKELIAEMEGVDIIIINAGVGFINKDLQWSPEKETIDVNVSGFAAIANVAIHQFLSKGSGHLVGLSSIAALRGDGDAPAYNASKAFVSNYMEGLRKKVAKSGSSITVTDIQPGFVDTAMAKGDGLFWVASPQKAAQQIYNAIKRKKKHAYITKRWRLIGLVMKIVPETIYNRL</sequence>
<dbReference type="InterPro" id="IPR002347">
    <property type="entry name" value="SDR_fam"/>
</dbReference>
<name>Q1PZC3_KUEST</name>
<dbReference type="AlphaFoldDB" id="Q1PZC3"/>
<reference evidence="4" key="2">
    <citation type="submission" date="2006-01" db="EMBL/GenBank/DDBJ databases">
        <authorList>
            <person name="Genoscope"/>
        </authorList>
    </citation>
    <scope>NUCLEOTIDE SEQUENCE</scope>
</reference>
<organism evidence="4">
    <name type="scientific">Kuenenia stuttgartiensis</name>
    <dbReference type="NCBI Taxonomy" id="174633"/>
    <lineage>
        <taxon>Bacteria</taxon>
        <taxon>Pseudomonadati</taxon>
        <taxon>Planctomycetota</taxon>
        <taxon>Candidatus Brocadiia</taxon>
        <taxon>Candidatus Brocadiales</taxon>
        <taxon>Candidatus Brocadiaceae</taxon>
        <taxon>Candidatus Kuenenia</taxon>
    </lineage>
</organism>
<dbReference type="EMBL" id="LT934425">
    <property type="protein sequence ID" value="SOH03934.1"/>
    <property type="molecule type" value="Genomic_DNA"/>
</dbReference>
<dbReference type="SUPFAM" id="SSF51735">
    <property type="entry name" value="NAD(P)-binding Rossmann-fold domains"/>
    <property type="match status" value="1"/>
</dbReference>
<dbReference type="Proteomes" id="UP000221734">
    <property type="component" value="Chromosome Kuenenia_stuttgartiensis_MBR1"/>
</dbReference>
<dbReference type="EMBL" id="CP049055">
    <property type="protein sequence ID" value="QII10199.1"/>
    <property type="molecule type" value="Genomic_DNA"/>
</dbReference>
<dbReference type="PANTHER" id="PTHR44196:SF3">
    <property type="entry name" value="SHORT CHAIN DEHYDROGENASE FAMILY PROTEIN"/>
    <property type="match status" value="1"/>
</dbReference>
<dbReference type="GO" id="GO:0004316">
    <property type="term" value="F:3-oxoacyl-[acyl-carrier-protein] reductase (NADPH) activity"/>
    <property type="evidence" value="ECO:0007669"/>
    <property type="project" value="UniProtKB-EC"/>
</dbReference>
<dbReference type="Pfam" id="PF00106">
    <property type="entry name" value="adh_short"/>
    <property type="match status" value="1"/>
</dbReference>
<dbReference type="OrthoDB" id="9808814at2"/>
<dbReference type="EC" id="1.1.1.100" evidence="4 5"/>